<keyword evidence="4" id="KW-1185">Reference proteome</keyword>
<evidence type="ECO:0000313" key="4">
    <source>
        <dbReference type="Proteomes" id="UP000077824"/>
    </source>
</evidence>
<reference evidence="3 4" key="1">
    <citation type="submission" date="2016-04" db="EMBL/GenBank/DDBJ databases">
        <title>Complete Genome Sequence of Chryseobacterium sp. IHBB 10212.</title>
        <authorList>
            <person name="Pal M."/>
            <person name="Swarnkar M.K."/>
            <person name="Kaushal K."/>
            <person name="Chhibber S."/>
            <person name="Singh A.K."/>
            <person name="Gulati A."/>
        </authorList>
    </citation>
    <scope>NUCLEOTIDE SEQUENCE [LARGE SCALE GENOMIC DNA]</scope>
    <source>
        <strain evidence="3 4">IHBB 10212</strain>
    </source>
</reference>
<keyword evidence="2" id="KW-0732">Signal</keyword>
<evidence type="ECO:0000313" key="3">
    <source>
        <dbReference type="EMBL" id="ANF49148.1"/>
    </source>
</evidence>
<protein>
    <recommendedName>
        <fullName evidence="5">C1q domain-containing protein</fullName>
    </recommendedName>
</protein>
<accession>A0A172XQ87</accession>
<dbReference type="EMBL" id="CP015199">
    <property type="protein sequence ID" value="ANF49148.1"/>
    <property type="molecule type" value="Genomic_DNA"/>
</dbReference>
<evidence type="ECO:0000256" key="1">
    <source>
        <dbReference type="SAM" id="MobiDB-lite"/>
    </source>
</evidence>
<proteinExistence type="predicted"/>
<feature type="signal peptide" evidence="2">
    <location>
        <begin position="1"/>
        <end position="19"/>
    </location>
</feature>
<evidence type="ECO:0008006" key="5">
    <source>
        <dbReference type="Google" id="ProtNLM"/>
    </source>
</evidence>
<feature type="region of interest" description="Disordered" evidence="1">
    <location>
        <begin position="46"/>
        <end position="73"/>
    </location>
</feature>
<dbReference type="Proteomes" id="UP000077824">
    <property type="component" value="Chromosome"/>
</dbReference>
<gene>
    <name evidence="3" type="ORF">A0O34_00615</name>
</gene>
<dbReference type="OrthoDB" id="1236738at2"/>
<organism evidence="3 4">
    <name type="scientific">Chryseobacterium glaciei</name>
    <dbReference type="NCBI Taxonomy" id="1685010"/>
    <lineage>
        <taxon>Bacteria</taxon>
        <taxon>Pseudomonadati</taxon>
        <taxon>Bacteroidota</taxon>
        <taxon>Flavobacteriia</taxon>
        <taxon>Flavobacteriales</taxon>
        <taxon>Weeksellaceae</taxon>
        <taxon>Chryseobacterium group</taxon>
        <taxon>Chryseobacterium</taxon>
    </lineage>
</organism>
<sequence length="223" mass="23833">MKKHIFSLLAVINSLFSFSQIGINTPTPQKTLHVNGSLQVTRELNLGGDDATEGNAGNKGQILTSNGSGQVPNWTDPNTSAGSMTFSGLGERTTLSNIIQPSVTVYVPYETIPLISANLMYETSTNSFVVLKAGYYQCMAFIRFDFLSSPTGAANTGIFIVRNDFPNVIGAVTSSVISGQTGLYSNLAGIGYFNVGDKIKTAIIVGGKEWKYDVGNLSITRIN</sequence>
<feature type="chain" id="PRO_5008003587" description="C1q domain-containing protein" evidence="2">
    <location>
        <begin position="20"/>
        <end position="223"/>
    </location>
</feature>
<dbReference type="KEGG" id="chh:A0O34_00615"/>
<dbReference type="AlphaFoldDB" id="A0A172XQ87"/>
<name>A0A172XQ87_9FLAO</name>
<feature type="compositionally biased region" description="Polar residues" evidence="1">
    <location>
        <begin position="61"/>
        <end position="73"/>
    </location>
</feature>
<evidence type="ECO:0000256" key="2">
    <source>
        <dbReference type="SAM" id="SignalP"/>
    </source>
</evidence>